<dbReference type="Pfam" id="PF00078">
    <property type="entry name" value="RVT_1"/>
    <property type="match status" value="1"/>
</dbReference>
<dbReference type="EMBL" id="JAAIUW010000002">
    <property type="protein sequence ID" value="KAF7841397.1"/>
    <property type="molecule type" value="Genomic_DNA"/>
</dbReference>
<reference evidence="2" key="1">
    <citation type="submission" date="2020-09" db="EMBL/GenBank/DDBJ databases">
        <title>Genome-Enabled Discovery of Anthraquinone Biosynthesis in Senna tora.</title>
        <authorList>
            <person name="Kang S.-H."/>
            <person name="Pandey R.P."/>
            <person name="Lee C.-M."/>
            <person name="Sim J.-S."/>
            <person name="Jeong J.-T."/>
            <person name="Choi B.-S."/>
            <person name="Jung M."/>
            <person name="Ginzburg D."/>
            <person name="Zhao K."/>
            <person name="Won S.Y."/>
            <person name="Oh T.-J."/>
            <person name="Yu Y."/>
            <person name="Kim N.-H."/>
            <person name="Lee O.R."/>
            <person name="Lee T.-H."/>
            <person name="Bashyal P."/>
            <person name="Kim T.-S."/>
            <person name="Lee W.-H."/>
            <person name="Kawkins C."/>
            <person name="Kim C.-K."/>
            <person name="Kim J.S."/>
            <person name="Ahn B.O."/>
            <person name="Rhee S.Y."/>
            <person name="Sohng J.K."/>
        </authorList>
    </citation>
    <scope>NUCLEOTIDE SEQUENCE</scope>
    <source>
        <tissue evidence="2">Leaf</tissue>
    </source>
</reference>
<evidence type="ECO:0000313" key="3">
    <source>
        <dbReference type="Proteomes" id="UP000634136"/>
    </source>
</evidence>
<comment type="caution">
    <text evidence="2">The sequence shown here is derived from an EMBL/GenBank/DDBJ whole genome shotgun (WGS) entry which is preliminary data.</text>
</comment>
<dbReference type="GO" id="GO:0003964">
    <property type="term" value="F:RNA-directed DNA polymerase activity"/>
    <property type="evidence" value="ECO:0007669"/>
    <property type="project" value="UniProtKB-KW"/>
</dbReference>
<evidence type="ECO:0000313" key="2">
    <source>
        <dbReference type="EMBL" id="KAF7841397.1"/>
    </source>
</evidence>
<keyword evidence="2" id="KW-0695">RNA-directed DNA polymerase</keyword>
<dbReference type="Proteomes" id="UP000634136">
    <property type="component" value="Unassembled WGS sequence"/>
</dbReference>
<keyword evidence="2" id="KW-0548">Nucleotidyltransferase</keyword>
<organism evidence="2 3">
    <name type="scientific">Senna tora</name>
    <dbReference type="NCBI Taxonomy" id="362788"/>
    <lineage>
        <taxon>Eukaryota</taxon>
        <taxon>Viridiplantae</taxon>
        <taxon>Streptophyta</taxon>
        <taxon>Embryophyta</taxon>
        <taxon>Tracheophyta</taxon>
        <taxon>Spermatophyta</taxon>
        <taxon>Magnoliopsida</taxon>
        <taxon>eudicotyledons</taxon>
        <taxon>Gunneridae</taxon>
        <taxon>Pentapetalae</taxon>
        <taxon>rosids</taxon>
        <taxon>fabids</taxon>
        <taxon>Fabales</taxon>
        <taxon>Fabaceae</taxon>
        <taxon>Caesalpinioideae</taxon>
        <taxon>Cassia clade</taxon>
        <taxon>Senna</taxon>
    </lineage>
</organism>
<feature type="domain" description="Reverse transcriptase" evidence="1">
    <location>
        <begin position="232"/>
        <end position="357"/>
    </location>
</feature>
<dbReference type="InterPro" id="IPR052343">
    <property type="entry name" value="Retrotransposon-Effector_Assoc"/>
</dbReference>
<dbReference type="SUPFAM" id="SSF56672">
    <property type="entry name" value="DNA/RNA polymerases"/>
    <property type="match status" value="1"/>
</dbReference>
<accession>A0A835CJH5</accession>
<dbReference type="InterPro" id="IPR043502">
    <property type="entry name" value="DNA/RNA_pol_sf"/>
</dbReference>
<sequence length="365" mass="41526">MINKFTRIRRFDGEWTNDYLEMEMLAIQYFKEVYIHDNKPHRREIDQLLDSLEVPCITEQENLDLAAALTDAEIEQALFLMKPNKAPGPDGLPAMFFQKFWLVVKNDLIACIKSFFDRGFILKELNQTMITLIPKNQSPEQFKDFCPISLCNVIVKIILKVLVICMKAIMETIIAPNQNGFVKGRAISDSILLASELASELMTFIHNARKVKARCDSSNNAMCDNGFLFFQPQSGIRQGDPLSPYMFLLCSNILSCMLHKEEQDKKLQGIQFGRRGPRISHLMYADDTVLFFKADPQNCSSLKHILDKYARLAGQVLNKDKSIVISIPNTPRLFKRIMSSTLGAKTSNKLGKYLGVKVDNRVNSA</sequence>
<evidence type="ECO:0000259" key="1">
    <source>
        <dbReference type="Pfam" id="PF00078"/>
    </source>
</evidence>
<dbReference type="PANTHER" id="PTHR46890">
    <property type="entry name" value="NON-LTR RETROLELEMENT REVERSE TRANSCRIPTASE-LIKE PROTEIN-RELATED"/>
    <property type="match status" value="1"/>
</dbReference>
<dbReference type="CDD" id="cd01650">
    <property type="entry name" value="RT_nLTR_like"/>
    <property type="match status" value="1"/>
</dbReference>
<keyword evidence="2" id="KW-0808">Transferase</keyword>
<dbReference type="OrthoDB" id="1435533at2759"/>
<protein>
    <submittedName>
        <fullName evidence="2">Putative non-LTR retroelement reverse transcriptase</fullName>
    </submittedName>
</protein>
<dbReference type="PANTHER" id="PTHR46890:SF48">
    <property type="entry name" value="RNA-DIRECTED DNA POLYMERASE"/>
    <property type="match status" value="1"/>
</dbReference>
<keyword evidence="3" id="KW-1185">Reference proteome</keyword>
<name>A0A835CJH5_9FABA</name>
<dbReference type="AlphaFoldDB" id="A0A835CJH5"/>
<gene>
    <name evidence="2" type="ORF">G2W53_003695</name>
</gene>
<dbReference type="InterPro" id="IPR000477">
    <property type="entry name" value="RT_dom"/>
</dbReference>
<proteinExistence type="predicted"/>